<accession>A0A2G9TCC4</accession>
<dbReference type="OrthoDB" id="5811893at2759"/>
<feature type="non-terminal residue" evidence="1">
    <location>
        <position position="1"/>
    </location>
</feature>
<protein>
    <submittedName>
        <fullName evidence="1">Uncharacterized protein</fullName>
    </submittedName>
</protein>
<reference evidence="1 2" key="1">
    <citation type="submission" date="2015-09" db="EMBL/GenBank/DDBJ databases">
        <title>Draft genome of the parasitic nematode Teladorsagia circumcincta isolate WARC Sus (inbred).</title>
        <authorList>
            <person name="Mitreva M."/>
        </authorList>
    </citation>
    <scope>NUCLEOTIDE SEQUENCE [LARGE SCALE GENOMIC DNA]</scope>
    <source>
        <strain evidence="1 2">S</strain>
    </source>
</reference>
<dbReference type="AlphaFoldDB" id="A0A2G9TCC4"/>
<dbReference type="EMBL" id="KZ385172">
    <property type="protein sequence ID" value="PIO55594.1"/>
    <property type="molecule type" value="Genomic_DNA"/>
</dbReference>
<keyword evidence="2" id="KW-1185">Reference proteome</keyword>
<name>A0A2G9TCC4_TELCI</name>
<evidence type="ECO:0000313" key="1">
    <source>
        <dbReference type="EMBL" id="PIO55594.1"/>
    </source>
</evidence>
<gene>
    <name evidence="1" type="ORF">TELCIR_23018</name>
</gene>
<evidence type="ECO:0000313" key="2">
    <source>
        <dbReference type="Proteomes" id="UP000230423"/>
    </source>
</evidence>
<organism evidence="1 2">
    <name type="scientific">Teladorsagia circumcincta</name>
    <name type="common">Brown stomach worm</name>
    <name type="synonym">Ostertagia circumcincta</name>
    <dbReference type="NCBI Taxonomy" id="45464"/>
    <lineage>
        <taxon>Eukaryota</taxon>
        <taxon>Metazoa</taxon>
        <taxon>Ecdysozoa</taxon>
        <taxon>Nematoda</taxon>
        <taxon>Chromadorea</taxon>
        <taxon>Rhabditida</taxon>
        <taxon>Rhabditina</taxon>
        <taxon>Rhabditomorpha</taxon>
        <taxon>Strongyloidea</taxon>
        <taxon>Trichostrongylidae</taxon>
        <taxon>Teladorsagia</taxon>
    </lineage>
</organism>
<proteinExistence type="predicted"/>
<sequence>RPPFSLRHDASVGWLVVDLRQSMLAADEENLQILPSPHFRRFSINDIGQIVTAGELPPAGTRFPLYIMAKHEKFQRVIAIHVQITESPFKFYRDHYQTSVSANTENGTMLLFSAPITIKGLPPEQQRLRFAPISSIAGFPITIISKEDTKGRGFAQIQLSRPLKTKQESATMEFYLGAFDINGDQLANCKVTIKVQANATGPPKFDASHYFTSLTPPLPAHLNVIRVHARTVKTSHKCSSMNNTVSHGLPYLYNPPNNRFAVQTSTS</sequence>
<dbReference type="Proteomes" id="UP000230423">
    <property type="component" value="Unassembled WGS sequence"/>
</dbReference>